<keyword evidence="2" id="KW-1185">Reference proteome</keyword>
<protein>
    <submittedName>
        <fullName evidence="1">LuxR family transcriptional regulator</fullName>
    </submittedName>
</protein>
<dbReference type="EMBL" id="RBEE01000041">
    <property type="protein sequence ID" value="RNL51453.1"/>
    <property type="molecule type" value="Genomic_DNA"/>
</dbReference>
<evidence type="ECO:0000313" key="2">
    <source>
        <dbReference type="Proteomes" id="UP000274046"/>
    </source>
</evidence>
<gene>
    <name evidence="1" type="ORF">D7004_14610</name>
</gene>
<dbReference type="AlphaFoldDB" id="A0A3N0BQY0"/>
<organism evidence="1 2">
    <name type="scientific">Pedobacter jejuensis</name>
    <dbReference type="NCBI Taxonomy" id="1268550"/>
    <lineage>
        <taxon>Bacteria</taxon>
        <taxon>Pseudomonadati</taxon>
        <taxon>Bacteroidota</taxon>
        <taxon>Sphingobacteriia</taxon>
        <taxon>Sphingobacteriales</taxon>
        <taxon>Sphingobacteriaceae</taxon>
        <taxon>Pedobacter</taxon>
    </lineage>
</organism>
<evidence type="ECO:0000313" key="1">
    <source>
        <dbReference type="EMBL" id="RNL51453.1"/>
    </source>
</evidence>
<comment type="caution">
    <text evidence="1">The sequence shown here is derived from an EMBL/GenBank/DDBJ whole genome shotgun (WGS) entry which is preliminary data.</text>
</comment>
<dbReference type="Pfam" id="PF13481">
    <property type="entry name" value="AAA_25"/>
    <property type="match status" value="1"/>
</dbReference>
<dbReference type="OrthoDB" id="786308at2"/>
<dbReference type="InterPro" id="IPR027417">
    <property type="entry name" value="P-loop_NTPase"/>
</dbReference>
<sequence>MSSLLNQFIEYLLIKSKGTVLIYYNKSIQMDTNKNSTADILRLFEVRTANQVLKDAFLTPDPIELYPPLIIQGELVILFADTGIGKTALIVQIGIHIANSNYVVLYVDLELSDKQFEKRYRDENGVHFKFPENFFRAGYSSLRKMPEKDYDKFFIDSLEESIMRTNATVIIIDNMTKVVAGDTDSAKNAIPIMSSLSALKFDKKLTFIILEHNKKVDDWKPISLNDLQGSKMKSNFADSVFTIGRSAKEKGIRYIKQLKVRSAELDYDADNVLICELSKEKGFLGFKEIGKGNEYDLIRSINEEDRSIQIEKILALKEKGLSNVSIAKELGVTEGAIRKRLKT</sequence>
<dbReference type="Gene3D" id="3.40.50.300">
    <property type="entry name" value="P-loop containing nucleotide triphosphate hydrolases"/>
    <property type="match status" value="1"/>
</dbReference>
<dbReference type="SUPFAM" id="SSF52540">
    <property type="entry name" value="P-loop containing nucleoside triphosphate hydrolases"/>
    <property type="match status" value="1"/>
</dbReference>
<proteinExistence type="predicted"/>
<accession>A0A3N0BQY0</accession>
<reference evidence="1 2" key="1">
    <citation type="submission" date="2018-10" db="EMBL/GenBank/DDBJ databases">
        <title>Genome sequencing of Pedobacter jejuensis TNB23.</title>
        <authorList>
            <person name="Cho Y.-J."/>
            <person name="Cho A."/>
            <person name="Kim O.-S."/>
        </authorList>
    </citation>
    <scope>NUCLEOTIDE SEQUENCE [LARGE SCALE GENOMIC DNA]</scope>
    <source>
        <strain evidence="1 2">TNB23</strain>
    </source>
</reference>
<dbReference type="Proteomes" id="UP000274046">
    <property type="component" value="Unassembled WGS sequence"/>
</dbReference>
<name>A0A3N0BQY0_9SPHI</name>